<dbReference type="EMBL" id="JAVDWA010000001">
    <property type="protein sequence ID" value="MDR7071287.1"/>
    <property type="molecule type" value="Genomic_DNA"/>
</dbReference>
<proteinExistence type="predicted"/>
<evidence type="ECO:0000256" key="1">
    <source>
        <dbReference type="SAM" id="Phobius"/>
    </source>
</evidence>
<keyword evidence="1" id="KW-0812">Transmembrane</keyword>
<sequence>MGWFEPTLRWGMSILFLLVLIVIFIKKTDRDEKYAGWKMIFYYFLGTFTFHLQDWVLPVGIFVFLLYFLPKLSQNKTAKKWAAGLGVISFLSGIVITHSVNAYYERNFSVKASSANAFEMNFSKDYEKIKDALNANGDLVITNLELSFKKSGKIQEFNYNALYVKDGKNMTAWVQQVKGTYKIAPSIQQENESAMVLEGMNYISSPSIYFHVLDQTGLKKMIPKGDFYHVAFASSEEFSPEQEKAKLWDIQTTGIKEHAIDAAAHDDGKEEEHEPGLPYQISITTMKGTQETGYTGDRYDYFSISPDLYE</sequence>
<comment type="caution">
    <text evidence="2">The sequence shown here is derived from an EMBL/GenBank/DDBJ whole genome shotgun (WGS) entry which is preliminary data.</text>
</comment>
<dbReference type="Proteomes" id="UP001258181">
    <property type="component" value="Unassembled WGS sequence"/>
</dbReference>
<feature type="transmembrane region" description="Helical" evidence="1">
    <location>
        <begin position="7"/>
        <end position="25"/>
    </location>
</feature>
<accession>A0ABU1TVR3</accession>
<feature type="transmembrane region" description="Helical" evidence="1">
    <location>
        <begin position="81"/>
        <end position="104"/>
    </location>
</feature>
<evidence type="ECO:0000313" key="2">
    <source>
        <dbReference type="EMBL" id="MDR7071287.1"/>
    </source>
</evidence>
<evidence type="ECO:0000313" key="3">
    <source>
        <dbReference type="Proteomes" id="UP001258181"/>
    </source>
</evidence>
<name>A0ABU1TVR3_9BACL</name>
<feature type="transmembrane region" description="Helical" evidence="1">
    <location>
        <begin position="40"/>
        <end position="69"/>
    </location>
</feature>
<keyword evidence="1" id="KW-1133">Transmembrane helix</keyword>
<gene>
    <name evidence="2" type="ORF">J2X07_000262</name>
</gene>
<reference evidence="2 3" key="1">
    <citation type="submission" date="2023-07" db="EMBL/GenBank/DDBJ databases">
        <title>Sorghum-associated microbial communities from plants grown in Nebraska, USA.</title>
        <authorList>
            <person name="Schachtman D."/>
        </authorList>
    </citation>
    <scope>NUCLEOTIDE SEQUENCE [LARGE SCALE GENOMIC DNA]</scope>
    <source>
        <strain evidence="2 3">BE211</strain>
    </source>
</reference>
<keyword evidence="1" id="KW-0472">Membrane</keyword>
<dbReference type="RefSeq" id="WP_310255780.1">
    <property type="nucleotide sequence ID" value="NZ_JAVDWA010000001.1"/>
</dbReference>
<organism evidence="2 3">
    <name type="scientific">Fictibacillus barbaricus</name>
    <dbReference type="NCBI Taxonomy" id="182136"/>
    <lineage>
        <taxon>Bacteria</taxon>
        <taxon>Bacillati</taxon>
        <taxon>Bacillota</taxon>
        <taxon>Bacilli</taxon>
        <taxon>Bacillales</taxon>
        <taxon>Fictibacillaceae</taxon>
        <taxon>Fictibacillus</taxon>
    </lineage>
</organism>
<protein>
    <submittedName>
        <fullName evidence="2">Uncharacterized protein</fullName>
    </submittedName>
</protein>
<keyword evidence="3" id="KW-1185">Reference proteome</keyword>